<evidence type="ECO:0000259" key="3">
    <source>
        <dbReference type="PROSITE" id="PS50887"/>
    </source>
</evidence>
<feature type="transmembrane region" description="Helical" evidence="1">
    <location>
        <begin position="51"/>
        <end position="72"/>
    </location>
</feature>
<feature type="transmembrane region" description="Helical" evidence="1">
    <location>
        <begin position="15"/>
        <end position="35"/>
    </location>
</feature>
<dbReference type="Pfam" id="PF03707">
    <property type="entry name" value="MHYT"/>
    <property type="match status" value="2"/>
</dbReference>
<dbReference type="Gene3D" id="3.20.20.450">
    <property type="entry name" value="EAL domain"/>
    <property type="match status" value="1"/>
</dbReference>
<sequence>MFTVLECVTDRHDRSITVISGSIALLGMLAFYHLIQRAEESTASRRRNWRLVAAFSAGLSVWATHFVAMLAYEGTVALRFDLVFTTLSAAIAVVGFWLAIRYGLLGAGSMVASAGLITLTVAAMHFVGMAGLRAEAHLHFAWAPIATGAVVAFALFTLSLLLFSRLRGRSRIAAPALCAVFGICTLHFVTMSATIITPDPSLPAVVIDMADNVWLTSAITGVTLLILVSSAIGVIIDRHLVDLKGFANSTLDGLAVVRDGVILEVNAKFSALLDREDGDLVGRRADQFLVAIDDQPIDQPRRSAVEASPRSGDHARIFEVAVHTIEYGGRPSEVIAVRDLTERRAVQKKVEYLARHDMLTGLTNRSIFQESLQTQLERSAVTGKPFGLLALDLDRFKAVNDLFGHAEGDRVLRDVAGILRASCRGGDTVARIGGDEFVILTAEGVDTEGAGALAARIRSTFRERMNIALDPTAVGVSIGIAVFPKDGADADALTQAADVALYRAKASGRGMHAFYDLAMDQERRDRRQLESDLRQAISRNELHLLFQPIQSVDQAAILGYEALLRWSHPVRGNVPPDVFIPIAEESGIILSIGEWVLREACRQAAGWDPALKVAVNMSAVQFRLANLAGAIASVLDATGLPPARLELEITETALLKDRVATLDILRQIKALGVKVVMDDFGTGYSSLSNLQSFPFDGLKIDRSFIAGMDHDANARAIVRAVVSLGRSLNLPVTAEGIETQAQYRMIVDEGCAHAQGYLFGRPDTGPETVIGAREHRVELKTTKPRKERNTCLD</sequence>
<dbReference type="PANTHER" id="PTHR44757">
    <property type="entry name" value="DIGUANYLATE CYCLASE DGCP"/>
    <property type="match status" value="1"/>
</dbReference>
<dbReference type="GO" id="GO:0003824">
    <property type="term" value="F:catalytic activity"/>
    <property type="evidence" value="ECO:0007669"/>
    <property type="project" value="UniProtKB-ARBA"/>
</dbReference>
<feature type="transmembrane region" description="Helical" evidence="1">
    <location>
        <begin position="140"/>
        <end position="163"/>
    </location>
</feature>
<dbReference type="EMBL" id="JAJOZR010000001">
    <property type="protein sequence ID" value="MCD7107525.1"/>
    <property type="molecule type" value="Genomic_DNA"/>
</dbReference>
<gene>
    <name evidence="5" type="ORF">LRX75_00595</name>
</gene>
<dbReference type="SUPFAM" id="SSF141868">
    <property type="entry name" value="EAL domain-like"/>
    <property type="match status" value="1"/>
</dbReference>
<feature type="transmembrane region" description="Helical" evidence="1">
    <location>
        <begin position="172"/>
        <end position="193"/>
    </location>
</feature>
<dbReference type="InterPro" id="IPR001633">
    <property type="entry name" value="EAL_dom"/>
</dbReference>
<dbReference type="Pfam" id="PF00990">
    <property type="entry name" value="GGDEF"/>
    <property type="match status" value="1"/>
</dbReference>
<feature type="domain" description="GGDEF" evidence="3">
    <location>
        <begin position="384"/>
        <end position="517"/>
    </location>
</feature>
<feature type="transmembrane region" description="Helical" evidence="1">
    <location>
        <begin position="78"/>
        <end position="100"/>
    </location>
</feature>
<comment type="caution">
    <text evidence="5">The sequence shown here is derived from an EMBL/GenBank/DDBJ whole genome shotgun (WGS) entry which is preliminary data.</text>
</comment>
<feature type="domain" description="MHYT" evidence="4">
    <location>
        <begin position="12"/>
        <end position="197"/>
    </location>
</feature>
<keyword evidence="6" id="KW-1185">Reference proteome</keyword>
<dbReference type="NCBIfam" id="TIGR00254">
    <property type="entry name" value="GGDEF"/>
    <property type="match status" value="1"/>
</dbReference>
<protein>
    <submittedName>
        <fullName evidence="5">EAL domain-containing protein</fullName>
    </submittedName>
</protein>
<dbReference type="SUPFAM" id="SSF55785">
    <property type="entry name" value="PYP-like sensor domain (PAS domain)"/>
    <property type="match status" value="1"/>
</dbReference>
<evidence type="ECO:0000313" key="6">
    <source>
        <dbReference type="Proteomes" id="UP001139089"/>
    </source>
</evidence>
<keyword evidence="1" id="KW-0812">Transmembrane</keyword>
<dbReference type="InterPro" id="IPR000160">
    <property type="entry name" value="GGDEF_dom"/>
</dbReference>
<evidence type="ECO:0000259" key="4">
    <source>
        <dbReference type="PROSITE" id="PS50924"/>
    </source>
</evidence>
<keyword evidence="1" id="KW-0472">Membrane</keyword>
<dbReference type="InterPro" id="IPR029787">
    <property type="entry name" value="Nucleotide_cyclase"/>
</dbReference>
<dbReference type="RefSeq" id="WP_231811281.1">
    <property type="nucleotide sequence ID" value="NZ_JAJOZR010000001.1"/>
</dbReference>
<dbReference type="FunFam" id="3.30.70.270:FF:000001">
    <property type="entry name" value="Diguanylate cyclase domain protein"/>
    <property type="match status" value="1"/>
</dbReference>
<dbReference type="SMART" id="SM00052">
    <property type="entry name" value="EAL"/>
    <property type="match status" value="1"/>
</dbReference>
<evidence type="ECO:0000256" key="1">
    <source>
        <dbReference type="PROSITE-ProRule" id="PRU00244"/>
    </source>
</evidence>
<evidence type="ECO:0000259" key="2">
    <source>
        <dbReference type="PROSITE" id="PS50883"/>
    </source>
</evidence>
<accession>A0A9X1NNL6</accession>
<dbReference type="InterPro" id="IPR035965">
    <property type="entry name" value="PAS-like_dom_sf"/>
</dbReference>
<feature type="domain" description="EAL" evidence="2">
    <location>
        <begin position="526"/>
        <end position="776"/>
    </location>
</feature>
<dbReference type="InterPro" id="IPR043128">
    <property type="entry name" value="Rev_trsase/Diguanyl_cyclase"/>
</dbReference>
<dbReference type="AlphaFoldDB" id="A0A9X1NNL6"/>
<feature type="transmembrane region" description="Helical" evidence="1">
    <location>
        <begin position="107"/>
        <end position="128"/>
    </location>
</feature>
<feature type="transmembrane region" description="Helical" evidence="1">
    <location>
        <begin position="213"/>
        <end position="236"/>
    </location>
</feature>
<reference evidence="5" key="1">
    <citation type="submission" date="2021-12" db="EMBL/GenBank/DDBJ databases">
        <authorList>
            <person name="Li Y."/>
        </authorList>
    </citation>
    <scope>NUCLEOTIDE SEQUENCE</scope>
    <source>
        <strain evidence="5">DKSPLA3</strain>
    </source>
</reference>
<dbReference type="InterPro" id="IPR035919">
    <property type="entry name" value="EAL_sf"/>
</dbReference>
<keyword evidence="1" id="KW-1133">Transmembrane helix</keyword>
<dbReference type="PROSITE" id="PS50924">
    <property type="entry name" value="MHYT"/>
    <property type="match status" value="1"/>
</dbReference>
<dbReference type="Proteomes" id="UP001139089">
    <property type="component" value="Unassembled WGS sequence"/>
</dbReference>
<dbReference type="CDD" id="cd01949">
    <property type="entry name" value="GGDEF"/>
    <property type="match status" value="1"/>
</dbReference>
<dbReference type="PROSITE" id="PS50887">
    <property type="entry name" value="GGDEF"/>
    <property type="match status" value="1"/>
</dbReference>
<dbReference type="CDD" id="cd01948">
    <property type="entry name" value="EAL"/>
    <property type="match status" value="1"/>
</dbReference>
<dbReference type="SMART" id="SM00267">
    <property type="entry name" value="GGDEF"/>
    <property type="match status" value="1"/>
</dbReference>
<name>A0A9X1NNL6_9HYPH</name>
<dbReference type="InterPro" id="IPR052155">
    <property type="entry name" value="Biofilm_reg_signaling"/>
</dbReference>
<dbReference type="Gene3D" id="3.30.450.20">
    <property type="entry name" value="PAS domain"/>
    <property type="match status" value="1"/>
</dbReference>
<evidence type="ECO:0000313" key="5">
    <source>
        <dbReference type="EMBL" id="MCD7107525.1"/>
    </source>
</evidence>
<dbReference type="PANTHER" id="PTHR44757:SF2">
    <property type="entry name" value="BIOFILM ARCHITECTURE MAINTENANCE PROTEIN MBAA"/>
    <property type="match status" value="1"/>
</dbReference>
<dbReference type="GO" id="GO:0016020">
    <property type="term" value="C:membrane"/>
    <property type="evidence" value="ECO:0007669"/>
    <property type="project" value="UniProtKB-UniRule"/>
</dbReference>
<dbReference type="Pfam" id="PF00563">
    <property type="entry name" value="EAL"/>
    <property type="match status" value="1"/>
</dbReference>
<dbReference type="InterPro" id="IPR005330">
    <property type="entry name" value="MHYT_dom"/>
</dbReference>
<dbReference type="Gene3D" id="3.30.70.270">
    <property type="match status" value="1"/>
</dbReference>
<proteinExistence type="predicted"/>
<dbReference type="PROSITE" id="PS50883">
    <property type="entry name" value="EAL"/>
    <property type="match status" value="1"/>
</dbReference>
<organism evidence="5 6">
    <name type="scientific">Rhizobium quercicola</name>
    <dbReference type="NCBI Taxonomy" id="2901226"/>
    <lineage>
        <taxon>Bacteria</taxon>
        <taxon>Pseudomonadati</taxon>
        <taxon>Pseudomonadota</taxon>
        <taxon>Alphaproteobacteria</taxon>
        <taxon>Hyphomicrobiales</taxon>
        <taxon>Rhizobiaceae</taxon>
        <taxon>Rhizobium/Agrobacterium group</taxon>
        <taxon>Rhizobium</taxon>
    </lineage>
</organism>
<dbReference type="SUPFAM" id="SSF55073">
    <property type="entry name" value="Nucleotide cyclase"/>
    <property type="match status" value="1"/>
</dbReference>